<dbReference type="OrthoDB" id="6678752at2759"/>
<evidence type="ECO:0000256" key="2">
    <source>
        <dbReference type="ARBA" id="ARBA00022606"/>
    </source>
</evidence>
<keyword evidence="6 9" id="KW-0472">Membrane</keyword>
<dbReference type="AlphaFoldDB" id="J7G4H5"/>
<feature type="transmembrane region" description="Helical" evidence="9">
    <location>
        <begin position="46"/>
        <end position="66"/>
    </location>
</feature>
<evidence type="ECO:0000256" key="9">
    <source>
        <dbReference type="RuleBase" id="RU351113"/>
    </source>
</evidence>
<feature type="transmembrane region" description="Helical" evidence="9">
    <location>
        <begin position="72"/>
        <end position="92"/>
    </location>
</feature>
<dbReference type="GO" id="GO:0004984">
    <property type="term" value="F:olfactory receptor activity"/>
    <property type="evidence" value="ECO:0007669"/>
    <property type="project" value="InterPro"/>
</dbReference>
<dbReference type="Pfam" id="PF02949">
    <property type="entry name" value="7tm_6"/>
    <property type="match status" value="1"/>
</dbReference>
<dbReference type="KEGG" id="atra:106130297"/>
<evidence type="ECO:0000256" key="5">
    <source>
        <dbReference type="ARBA" id="ARBA00022989"/>
    </source>
</evidence>
<keyword evidence="8 9" id="KW-0807">Transducer</keyword>
<evidence type="ECO:0000256" key="7">
    <source>
        <dbReference type="ARBA" id="ARBA00023170"/>
    </source>
</evidence>
<comment type="subcellular location">
    <subcellularLocation>
        <location evidence="9">Cell membrane</location>
        <topology evidence="9">Multi-pass membrane protein</topology>
    </subcellularLocation>
    <subcellularLocation>
        <location evidence="1">Membrane</location>
        <topology evidence="1">Multi-pass membrane protein</topology>
    </subcellularLocation>
</comment>
<dbReference type="PANTHER" id="PTHR21137">
    <property type="entry name" value="ODORANT RECEPTOR"/>
    <property type="match status" value="1"/>
</dbReference>
<feature type="transmembrane region" description="Helical" evidence="9">
    <location>
        <begin position="332"/>
        <end position="354"/>
    </location>
</feature>
<dbReference type="GO" id="GO:0005886">
    <property type="term" value="C:plasma membrane"/>
    <property type="evidence" value="ECO:0007669"/>
    <property type="project" value="UniProtKB-SubCell"/>
</dbReference>
<keyword evidence="5 9" id="KW-1133">Transmembrane helix</keyword>
<comment type="caution">
    <text evidence="9">Lacks conserved residue(s) required for the propagation of feature annotation.</text>
</comment>
<accession>J7G4H5</accession>
<keyword evidence="2 9" id="KW-0716">Sensory transduction</keyword>
<dbReference type="EMBL" id="JN701807">
    <property type="protein sequence ID" value="AFP66949.1"/>
    <property type="molecule type" value="mRNA"/>
</dbReference>
<evidence type="ECO:0000313" key="10">
    <source>
        <dbReference type="EMBL" id="AFP66949.1"/>
    </source>
</evidence>
<proteinExistence type="evidence at transcript level"/>
<comment type="similarity">
    <text evidence="9">Belongs to the insect chemoreceptor superfamily. Heteromeric odorant receptor channel (TC 1.A.69) family.</text>
</comment>
<keyword evidence="4 9" id="KW-0552">Olfaction</keyword>
<feature type="transmembrane region" description="Helical" evidence="9">
    <location>
        <begin position="212"/>
        <end position="235"/>
    </location>
</feature>
<organism evidence="10">
    <name type="scientific">Amyelois transitella</name>
    <name type="common">Navel orangeworm moth</name>
    <dbReference type="NCBI Taxonomy" id="680683"/>
    <lineage>
        <taxon>Eukaryota</taxon>
        <taxon>Metazoa</taxon>
        <taxon>Ecdysozoa</taxon>
        <taxon>Arthropoda</taxon>
        <taxon>Hexapoda</taxon>
        <taxon>Insecta</taxon>
        <taxon>Pterygota</taxon>
        <taxon>Neoptera</taxon>
        <taxon>Endopterygota</taxon>
        <taxon>Lepidoptera</taxon>
        <taxon>Glossata</taxon>
        <taxon>Ditrysia</taxon>
        <taxon>Pyraloidea</taxon>
        <taxon>Pyralidae</taxon>
        <taxon>Phycitinae</taxon>
        <taxon>Amyelois</taxon>
    </lineage>
</organism>
<keyword evidence="7 9" id="KW-0675">Receptor</keyword>
<reference evidence="10" key="1">
    <citation type="submission" date="2011-09" db="EMBL/GenBank/DDBJ databases">
        <title>Alternative splicing produces two transcripts encoding putative female-biased odorant receptors in the navel orangeworm, Amyelois transitella.</title>
        <authorList>
            <person name="Garczynski S.F."/>
            <person name="Leal W.S."/>
        </authorList>
    </citation>
    <scope>NUCLEOTIDE SEQUENCE</scope>
    <source>
        <tissue evidence="10">Antenna</tissue>
    </source>
</reference>
<evidence type="ECO:0000256" key="8">
    <source>
        <dbReference type="ARBA" id="ARBA00023224"/>
    </source>
</evidence>
<evidence type="ECO:0000256" key="1">
    <source>
        <dbReference type="ARBA" id="ARBA00004141"/>
    </source>
</evidence>
<keyword evidence="3 9" id="KW-0812">Transmembrane</keyword>
<sequence>MDISAQNRATPMDLRYVKIMRFAMWTIGSWPGRELGERVWRISEYYIYYLHVQALTALIPVIFYVAHEAKKIPFLILGHNCITLCLSFASTAKMSLLCIRKRYREYGKIFFSKMHLIYFKNKSEYAMKTHLQVHRISELCTFYLVSMLGATIIFFNTGPIYVNYSEGLYRTGIPENSTKVYAHAAYYRFPFECNYLTNFKNYILVSLFTWNISYFCGSFLTILDCYLYITVFHIWGHFKILIHDLEMIPKPLPNPGKSTEELLLDKYSAEESKQVNEKLKRCVDYHRLIIGFTKMMSDVFGSTLMIYTGVMLVLTCLLLLECSYMNTEAFMRYGPLTLMVFQELIQFGLVFELIGTAGEKLKKVVYDLPWEYMNRENRFIVLILLMNVQKPVRVKALGVTDMGVATVASAMGWQPVPIWISIPSLSRAAERGHSVFSGLMVYVCMY</sequence>
<name>J7G4H5_AMYTR</name>
<feature type="transmembrane region" description="Helical" evidence="9">
    <location>
        <begin position="299"/>
        <end position="320"/>
    </location>
</feature>
<dbReference type="PANTHER" id="PTHR21137:SF26">
    <property type="entry name" value="ODORANT RECEPTOR 10A-RELATED"/>
    <property type="match status" value="1"/>
</dbReference>
<protein>
    <recommendedName>
        <fullName evidence="9">Odorant receptor</fullName>
    </recommendedName>
</protein>
<dbReference type="GO" id="GO:0007165">
    <property type="term" value="P:signal transduction"/>
    <property type="evidence" value="ECO:0007669"/>
    <property type="project" value="UniProtKB-KW"/>
</dbReference>
<evidence type="ECO:0000256" key="6">
    <source>
        <dbReference type="ARBA" id="ARBA00023136"/>
    </source>
</evidence>
<dbReference type="GO" id="GO:0005549">
    <property type="term" value="F:odorant binding"/>
    <property type="evidence" value="ECO:0007669"/>
    <property type="project" value="InterPro"/>
</dbReference>
<feature type="transmembrane region" description="Helical" evidence="9">
    <location>
        <begin position="142"/>
        <end position="162"/>
    </location>
</feature>
<dbReference type="InterPro" id="IPR004117">
    <property type="entry name" value="7tm6_olfct_rcpt"/>
</dbReference>
<evidence type="ECO:0000256" key="4">
    <source>
        <dbReference type="ARBA" id="ARBA00022725"/>
    </source>
</evidence>
<gene>
    <name evidence="10" type="primary">OR4</name>
</gene>
<evidence type="ECO:0000256" key="3">
    <source>
        <dbReference type="ARBA" id="ARBA00022692"/>
    </source>
</evidence>